<dbReference type="InterPro" id="IPR015943">
    <property type="entry name" value="WD40/YVTN_repeat-like_dom_sf"/>
</dbReference>
<sequence length="304" mass="32016">MGGSESRAPAWLEDITLDERFVLAVDEVPHAQLAVYDARLVRRGTAALGGDGAVSIAAVRTKDGAQVYVANYDSGSVSVVDLLPDGALGAAHVIRFTRSGTGPVSARQDKSYAHQVMPAPDGRHVYVCDLGADRIHILRVGAHAADAKHVDSVAVRDGSGPRHIAFDGDMAYVVMELSLEVQAYVRDASGMLVPQGLPVAACAGPGARTLAEIVVAPQRVYVSSRGDPVEDHIGVFCRAPSGALSHLQWHPSGGRVPRHFSASADGRYLAVANQGSETLAILDAERLAVLAQHRVGPINYAGFH</sequence>
<dbReference type="SUPFAM" id="SSF50974">
    <property type="entry name" value="Nitrous oxide reductase, N-terminal domain"/>
    <property type="match status" value="1"/>
</dbReference>
<dbReference type="EMBL" id="CP119959">
    <property type="protein sequence ID" value="WFD38240.1"/>
    <property type="molecule type" value="Genomic_DNA"/>
</dbReference>
<dbReference type="Gene3D" id="2.130.10.10">
    <property type="entry name" value="YVTN repeat-like/Quinoprotein amine dehydrogenase"/>
    <property type="match status" value="1"/>
</dbReference>
<protein>
    <recommendedName>
        <fullName evidence="4">6-phosphogluconolactonase</fullName>
    </recommendedName>
</protein>
<accession>A0AAF0F035</accession>
<dbReference type="Pfam" id="PF10282">
    <property type="entry name" value="Lactonase"/>
    <property type="match status" value="1"/>
</dbReference>
<dbReference type="RefSeq" id="XP_060121137.1">
    <property type="nucleotide sequence ID" value="XM_060265154.1"/>
</dbReference>
<dbReference type="PANTHER" id="PTHR30344:SF1">
    <property type="entry name" value="6-PHOSPHOGLUCONOLACTONASE"/>
    <property type="match status" value="1"/>
</dbReference>
<comment type="similarity">
    <text evidence="1">Belongs to the cycloisomerase 2 family.</text>
</comment>
<dbReference type="GO" id="GO:0017057">
    <property type="term" value="F:6-phosphogluconolactonase activity"/>
    <property type="evidence" value="ECO:0007669"/>
    <property type="project" value="TreeGrafter"/>
</dbReference>
<reference evidence="2" key="1">
    <citation type="submission" date="2023-03" db="EMBL/GenBank/DDBJ databases">
        <title>Mating type loci evolution in Malassezia.</title>
        <authorList>
            <person name="Coelho M.A."/>
        </authorList>
    </citation>
    <scope>NUCLEOTIDE SEQUENCE</scope>
    <source>
        <strain evidence="2">CBS 9431</strain>
    </source>
</reference>
<gene>
    <name evidence="2" type="ORF">MJAP1_001189</name>
</gene>
<dbReference type="InterPro" id="IPR019405">
    <property type="entry name" value="Lactonase_7-beta_prop"/>
</dbReference>
<dbReference type="PANTHER" id="PTHR30344">
    <property type="entry name" value="6-PHOSPHOGLUCONOLACTONASE-RELATED"/>
    <property type="match status" value="1"/>
</dbReference>
<organism evidence="2 3">
    <name type="scientific">Malassezia japonica</name>
    <dbReference type="NCBI Taxonomy" id="223818"/>
    <lineage>
        <taxon>Eukaryota</taxon>
        <taxon>Fungi</taxon>
        <taxon>Dikarya</taxon>
        <taxon>Basidiomycota</taxon>
        <taxon>Ustilaginomycotina</taxon>
        <taxon>Malasseziomycetes</taxon>
        <taxon>Malasseziales</taxon>
        <taxon>Malasseziaceae</taxon>
        <taxon>Malassezia</taxon>
    </lineage>
</organism>
<dbReference type="AlphaFoldDB" id="A0AAF0F035"/>
<name>A0AAF0F035_9BASI</name>
<dbReference type="GeneID" id="85224838"/>
<evidence type="ECO:0000256" key="1">
    <source>
        <dbReference type="ARBA" id="ARBA00005564"/>
    </source>
</evidence>
<proteinExistence type="inferred from homology"/>
<evidence type="ECO:0000313" key="3">
    <source>
        <dbReference type="Proteomes" id="UP001217754"/>
    </source>
</evidence>
<dbReference type="InterPro" id="IPR011045">
    <property type="entry name" value="N2O_reductase_N"/>
</dbReference>
<evidence type="ECO:0008006" key="4">
    <source>
        <dbReference type="Google" id="ProtNLM"/>
    </source>
</evidence>
<dbReference type="Proteomes" id="UP001217754">
    <property type="component" value="Chromosome 2"/>
</dbReference>
<keyword evidence="3" id="KW-1185">Reference proteome</keyword>
<dbReference type="InterPro" id="IPR050282">
    <property type="entry name" value="Cycloisomerase_2"/>
</dbReference>
<evidence type="ECO:0000313" key="2">
    <source>
        <dbReference type="EMBL" id="WFD38240.1"/>
    </source>
</evidence>